<accession>A0A3D8I2G7</accession>
<evidence type="ECO:0000313" key="12">
    <source>
        <dbReference type="EMBL" id="RDU59340.1"/>
    </source>
</evidence>
<feature type="binding site" evidence="9">
    <location>
        <position position="26"/>
    </location>
    <ligand>
        <name>ATP</name>
        <dbReference type="ChEBI" id="CHEBI:30616"/>
    </ligand>
</feature>
<feature type="region of interest" description="Interaction with tRNA" evidence="9">
    <location>
        <begin position="287"/>
        <end position="288"/>
    </location>
</feature>
<keyword evidence="2 9" id="KW-0808">Transferase</keyword>
<evidence type="ECO:0000256" key="5">
    <source>
        <dbReference type="ARBA" id="ARBA00022840"/>
    </source>
</evidence>
<evidence type="ECO:0000313" key="13">
    <source>
        <dbReference type="Proteomes" id="UP000256599"/>
    </source>
</evidence>
<comment type="caution">
    <text evidence="9">Lacks conserved residue(s) required for the propagation of feature annotation.</text>
</comment>
<evidence type="ECO:0000256" key="4">
    <source>
        <dbReference type="ARBA" id="ARBA00022741"/>
    </source>
</evidence>
<dbReference type="GO" id="GO:0005524">
    <property type="term" value="F:ATP binding"/>
    <property type="evidence" value="ECO:0007669"/>
    <property type="project" value="UniProtKB-KW"/>
</dbReference>
<dbReference type="Proteomes" id="UP000256599">
    <property type="component" value="Unassembled WGS sequence"/>
</dbReference>
<keyword evidence="6 9" id="KW-0694">RNA-binding</keyword>
<dbReference type="Gene3D" id="2.40.30.10">
    <property type="entry name" value="Translation factors"/>
    <property type="match status" value="1"/>
</dbReference>
<feature type="binding site" evidence="9">
    <location>
        <position position="110"/>
    </location>
    <ligand>
        <name>ATP</name>
        <dbReference type="ChEBI" id="CHEBI:30616"/>
    </ligand>
</feature>
<dbReference type="InterPro" id="IPR046884">
    <property type="entry name" value="MnmA-like_central"/>
</dbReference>
<dbReference type="GO" id="GO:0002143">
    <property type="term" value="P:tRNA wobble position uridine thiolation"/>
    <property type="evidence" value="ECO:0007669"/>
    <property type="project" value="TreeGrafter"/>
</dbReference>
<keyword evidence="1 9" id="KW-0820">tRNA-binding</keyword>
<dbReference type="SUPFAM" id="SSF52402">
    <property type="entry name" value="Adenine nucleotide alpha hydrolases-like"/>
    <property type="match status" value="1"/>
</dbReference>
<evidence type="ECO:0000256" key="8">
    <source>
        <dbReference type="ARBA" id="ARBA00051542"/>
    </source>
</evidence>
<evidence type="ECO:0000256" key="1">
    <source>
        <dbReference type="ARBA" id="ARBA00022555"/>
    </source>
</evidence>
<keyword evidence="9" id="KW-0963">Cytoplasm</keyword>
<dbReference type="Pfam" id="PF20259">
    <property type="entry name" value="tRNA_Me_trans_M"/>
    <property type="match status" value="1"/>
</dbReference>
<evidence type="ECO:0000259" key="11">
    <source>
        <dbReference type="Pfam" id="PF20259"/>
    </source>
</evidence>
<dbReference type="Pfam" id="PF03054">
    <property type="entry name" value="tRNA_Me_trans"/>
    <property type="match status" value="1"/>
</dbReference>
<feature type="domain" description="tRNA-specific 2-thiouridylase MnmA-like central" evidence="11">
    <location>
        <begin position="203"/>
        <end position="256"/>
    </location>
</feature>
<keyword evidence="5 9" id="KW-0067">ATP-binding</keyword>
<evidence type="ECO:0000256" key="2">
    <source>
        <dbReference type="ARBA" id="ARBA00022679"/>
    </source>
</evidence>
<dbReference type="NCBIfam" id="NF001138">
    <property type="entry name" value="PRK00143.1"/>
    <property type="match status" value="1"/>
</dbReference>
<comment type="subcellular location">
    <subcellularLocation>
        <location evidence="9">Cytoplasm</location>
    </subcellularLocation>
</comment>
<dbReference type="PANTHER" id="PTHR11933:SF5">
    <property type="entry name" value="MITOCHONDRIAL TRNA-SPECIFIC 2-THIOURIDYLASE 1"/>
    <property type="match status" value="1"/>
</dbReference>
<dbReference type="GO" id="GO:0000049">
    <property type="term" value="F:tRNA binding"/>
    <property type="evidence" value="ECO:0007669"/>
    <property type="project" value="UniProtKB-KW"/>
</dbReference>
<evidence type="ECO:0000256" key="9">
    <source>
        <dbReference type="HAMAP-Rule" id="MF_00144"/>
    </source>
</evidence>
<dbReference type="Gene3D" id="2.30.30.280">
    <property type="entry name" value="Adenine nucleotide alpha hydrolases-like domains"/>
    <property type="match status" value="1"/>
</dbReference>
<dbReference type="NCBIfam" id="TIGR00420">
    <property type="entry name" value="trmU"/>
    <property type="match status" value="1"/>
</dbReference>
<comment type="catalytic activity">
    <reaction evidence="8 9">
        <text>S-sulfanyl-L-cysteinyl-[protein] + uridine(34) in tRNA + AH2 + ATP = 2-thiouridine(34) in tRNA + L-cysteinyl-[protein] + A + AMP + diphosphate + H(+)</text>
        <dbReference type="Rhea" id="RHEA:47032"/>
        <dbReference type="Rhea" id="RHEA-COMP:10131"/>
        <dbReference type="Rhea" id="RHEA-COMP:11726"/>
        <dbReference type="Rhea" id="RHEA-COMP:11727"/>
        <dbReference type="Rhea" id="RHEA-COMP:11728"/>
        <dbReference type="ChEBI" id="CHEBI:13193"/>
        <dbReference type="ChEBI" id="CHEBI:15378"/>
        <dbReference type="ChEBI" id="CHEBI:17499"/>
        <dbReference type="ChEBI" id="CHEBI:29950"/>
        <dbReference type="ChEBI" id="CHEBI:30616"/>
        <dbReference type="ChEBI" id="CHEBI:33019"/>
        <dbReference type="ChEBI" id="CHEBI:61963"/>
        <dbReference type="ChEBI" id="CHEBI:65315"/>
        <dbReference type="ChEBI" id="CHEBI:87170"/>
        <dbReference type="ChEBI" id="CHEBI:456215"/>
        <dbReference type="EC" id="2.8.1.13"/>
    </reaction>
</comment>
<dbReference type="EC" id="2.8.1.13" evidence="9"/>
<dbReference type="InterPro" id="IPR004506">
    <property type="entry name" value="MnmA-like"/>
</dbReference>
<dbReference type="EMBL" id="NXLR01000014">
    <property type="protein sequence ID" value="RDU59340.1"/>
    <property type="molecule type" value="Genomic_DNA"/>
</dbReference>
<comment type="similarity">
    <text evidence="9">Belongs to the MnmA/TRMU family.</text>
</comment>
<proteinExistence type="inferred from homology"/>
<feature type="site" description="Interaction with tRNA" evidence="9">
    <location>
        <position position="111"/>
    </location>
</feature>
<organism evidence="12 13">
    <name type="scientific">Helicobacter marmotae</name>
    <dbReference type="NCBI Taxonomy" id="152490"/>
    <lineage>
        <taxon>Bacteria</taxon>
        <taxon>Pseudomonadati</taxon>
        <taxon>Campylobacterota</taxon>
        <taxon>Epsilonproteobacteria</taxon>
        <taxon>Campylobacterales</taxon>
        <taxon>Helicobacteraceae</taxon>
        <taxon>Helicobacter</taxon>
    </lineage>
</organism>
<keyword evidence="13" id="KW-1185">Reference proteome</keyword>
<dbReference type="GO" id="GO:0103016">
    <property type="term" value="F:tRNA-uridine 2-sulfurtransferase activity"/>
    <property type="evidence" value="ECO:0007669"/>
    <property type="project" value="UniProtKB-EC"/>
</dbReference>
<dbReference type="Pfam" id="PF20258">
    <property type="entry name" value="tRNA_Me_trans_C"/>
    <property type="match status" value="1"/>
</dbReference>
<dbReference type="GO" id="GO:0005737">
    <property type="term" value="C:cytoplasm"/>
    <property type="evidence" value="ECO:0007669"/>
    <property type="project" value="UniProtKB-SubCell"/>
</dbReference>
<dbReference type="InterPro" id="IPR014729">
    <property type="entry name" value="Rossmann-like_a/b/a_fold"/>
</dbReference>
<reference evidence="12 13" key="1">
    <citation type="submission" date="2018-04" db="EMBL/GenBank/DDBJ databases">
        <title>Novel Campyloabacter and Helicobacter Species and Strains.</title>
        <authorList>
            <person name="Mannion A.J."/>
            <person name="Shen Z."/>
            <person name="Fox J.G."/>
        </authorList>
    </citation>
    <scope>NUCLEOTIDE SEQUENCE [LARGE SCALE GENOMIC DNA]</scope>
    <source>
        <strain evidence="12 13">MIT 98-6070</strain>
    </source>
</reference>
<keyword evidence="7" id="KW-1015">Disulfide bond</keyword>
<gene>
    <name evidence="9" type="primary">mnmA</name>
    <name evidence="12" type="ORF">CQA63_07315</name>
</gene>
<evidence type="ECO:0000259" key="10">
    <source>
        <dbReference type="Pfam" id="PF20258"/>
    </source>
</evidence>
<comment type="caution">
    <text evidence="12">The sequence shown here is derived from an EMBL/GenBank/DDBJ whole genome shotgun (WGS) entry which is preliminary data.</text>
</comment>
<feature type="region of interest" description="Interaction with tRNA" evidence="9">
    <location>
        <begin position="132"/>
        <end position="134"/>
    </location>
</feature>
<keyword evidence="4 9" id="KW-0547">Nucleotide-binding</keyword>
<feature type="active site" description="Nucleophile" evidence="9">
    <location>
        <position position="86"/>
    </location>
</feature>
<dbReference type="InterPro" id="IPR046885">
    <property type="entry name" value="MnmA-like_C"/>
</dbReference>
<dbReference type="AlphaFoldDB" id="A0A3D8I2G7"/>
<feature type="active site" description="Cysteine persulfide intermediate" evidence="9">
    <location>
        <position position="185"/>
    </location>
</feature>
<dbReference type="InterPro" id="IPR023382">
    <property type="entry name" value="MnmA-like_central_sf"/>
</dbReference>
<feature type="domain" description="tRNA-specific 2-thiouridylase MnmA-like C-terminal" evidence="10">
    <location>
        <begin position="280"/>
        <end position="335"/>
    </location>
</feature>
<dbReference type="PANTHER" id="PTHR11933">
    <property type="entry name" value="TRNA 5-METHYLAMINOMETHYL-2-THIOURIDYLATE -METHYLTRANSFERASE"/>
    <property type="match status" value="1"/>
</dbReference>
<dbReference type="HAMAP" id="MF_00144">
    <property type="entry name" value="tRNA_thiouridyl_MnmA"/>
    <property type="match status" value="1"/>
</dbReference>
<dbReference type="OrthoDB" id="9800696at2"/>
<evidence type="ECO:0000256" key="7">
    <source>
        <dbReference type="ARBA" id="ARBA00023157"/>
    </source>
</evidence>
<comment type="function">
    <text evidence="9">Catalyzes the 2-thiolation of uridine at the wobble position (U34) of tRNA, leading to the formation of s(2)U34.</text>
</comment>
<protein>
    <recommendedName>
        <fullName evidence="9">tRNA-specific 2-thiouridylase MnmA</fullName>
        <ecNumber evidence="9">2.8.1.13</ecNumber>
    </recommendedName>
</protein>
<dbReference type="CDD" id="cd01998">
    <property type="entry name" value="MnmA_TRMU-like"/>
    <property type="match status" value="1"/>
</dbReference>
<dbReference type="Gene3D" id="3.40.50.620">
    <property type="entry name" value="HUPs"/>
    <property type="match status" value="1"/>
</dbReference>
<sequence length="359" mass="40192">MSGGVDSSYCAHLLSTQGYEVIGFYLKLHNKEKKHQIFIQNCQKVAQHLGIAFEVLDLREAFKQNVYDAFIQSYKEGQTPNPCTICNPLMKFGLGLKKADELGCDYIATGHYAQIKEVDGIKRIAKAVDDTKDQSYFLYALKQDAIDRILFPLGAMYKEDVKKTALSLLPFLGTLQTYKESQEICFVEDSYIDILRMYEKVDNQGVVRDSSGKAVGTHKGYMHYTIGKRKGFSVFGSHEPHYVKAILPKSNEIIVGTKEELAIDSIKALNKSLPQAFSGGVYDIKVRYRSVPLKAHITLQGEYIHAKLLEPAYGVAQGQALVVYQGDCVLGGGEILEAWQDCKNTKTSHKEQVMQHEGI</sequence>
<feature type="site" description="Interaction with tRNA" evidence="9">
    <location>
        <position position="319"/>
    </location>
</feature>
<evidence type="ECO:0000256" key="3">
    <source>
        <dbReference type="ARBA" id="ARBA00022694"/>
    </source>
</evidence>
<name>A0A3D8I2G7_9HELI</name>
<keyword evidence="3 9" id="KW-0819">tRNA processing</keyword>
<evidence type="ECO:0000256" key="6">
    <source>
        <dbReference type="ARBA" id="ARBA00022884"/>
    </source>
</evidence>